<dbReference type="Gene3D" id="1.20.1720.10">
    <property type="entry name" value="Multidrug resistance protein D"/>
    <property type="match status" value="1"/>
</dbReference>
<sequence length="133" mass="13974">MSPGSAEQGVVSLPLEPDDHLVDFEPDDAENALSWPVKKKWLIALTLAATSFVVALGSSISAPGVNRAMVEFHSSSSVLGSMIVCVYNVGLAAGPLILAPVSEMYGRLLPYHVTNILFTLFTQGCALALLSAS</sequence>
<comment type="caution">
    <text evidence="8">The sequence shown here is derived from an EMBL/GenBank/DDBJ whole genome shotgun (WGS) entry which is preliminary data.</text>
</comment>
<dbReference type="InterPro" id="IPR036259">
    <property type="entry name" value="MFS_trans_sf"/>
</dbReference>
<keyword evidence="3 6" id="KW-0812">Transmembrane</keyword>
<evidence type="ECO:0000313" key="8">
    <source>
        <dbReference type="EMBL" id="KAG5927367.1"/>
    </source>
</evidence>
<comment type="similarity">
    <text evidence="2">Belongs to the major facilitator superfamily.</text>
</comment>
<dbReference type="PANTHER" id="PTHR23502:SF68">
    <property type="entry name" value="MULTIDRUG TRANSPORTER, PUTATIVE (AFU_ORTHOLOGUE AFUA_3G01120)-RELATED"/>
    <property type="match status" value="1"/>
</dbReference>
<dbReference type="GO" id="GO:0022857">
    <property type="term" value="F:transmembrane transporter activity"/>
    <property type="evidence" value="ECO:0007669"/>
    <property type="project" value="InterPro"/>
</dbReference>
<name>A0A8K0J861_9HYPO</name>
<keyword evidence="5 6" id="KW-0472">Membrane</keyword>
<proteinExistence type="inferred from homology"/>
<dbReference type="AlphaFoldDB" id="A0A8K0J861"/>
<dbReference type="Proteomes" id="UP000811619">
    <property type="component" value="Unassembled WGS sequence"/>
</dbReference>
<dbReference type="GO" id="GO:0016020">
    <property type="term" value="C:membrane"/>
    <property type="evidence" value="ECO:0007669"/>
    <property type="project" value="UniProtKB-SubCell"/>
</dbReference>
<evidence type="ECO:0000313" key="9">
    <source>
        <dbReference type="Proteomes" id="UP000811619"/>
    </source>
</evidence>
<evidence type="ECO:0000256" key="3">
    <source>
        <dbReference type="ARBA" id="ARBA00022692"/>
    </source>
</evidence>
<evidence type="ECO:0000256" key="6">
    <source>
        <dbReference type="SAM" id="Phobius"/>
    </source>
</evidence>
<dbReference type="SUPFAM" id="SSF103473">
    <property type="entry name" value="MFS general substrate transporter"/>
    <property type="match status" value="1"/>
</dbReference>
<feature type="transmembrane region" description="Helical" evidence="6">
    <location>
        <begin position="109"/>
        <end position="130"/>
    </location>
</feature>
<dbReference type="PROSITE" id="PS50850">
    <property type="entry name" value="MFS"/>
    <property type="match status" value="1"/>
</dbReference>
<protein>
    <recommendedName>
        <fullName evidence="7">Major facilitator superfamily (MFS) profile domain-containing protein</fullName>
    </recommendedName>
</protein>
<feature type="transmembrane region" description="Helical" evidence="6">
    <location>
        <begin position="77"/>
        <end position="97"/>
    </location>
</feature>
<dbReference type="EMBL" id="SRPY01000186">
    <property type="protein sequence ID" value="KAG5927367.1"/>
    <property type="molecule type" value="Genomic_DNA"/>
</dbReference>
<feature type="domain" description="Major facilitator superfamily (MFS) profile" evidence="7">
    <location>
        <begin position="43"/>
        <end position="133"/>
    </location>
</feature>
<reference evidence="8" key="1">
    <citation type="journal article" date="2020" name="bioRxiv">
        <title>Whole genome comparisons of ergot fungi reveals the divergence and evolution of species within the genus Claviceps are the result of varying mechanisms driving genome evolution and host range expansion.</title>
        <authorList>
            <person name="Wyka S.A."/>
            <person name="Mondo S.J."/>
            <person name="Liu M."/>
            <person name="Dettman J."/>
            <person name="Nalam V."/>
            <person name="Broders K.D."/>
        </authorList>
    </citation>
    <scope>NUCLEOTIDE SEQUENCE</scope>
    <source>
        <strain evidence="8">CCC 489</strain>
    </source>
</reference>
<dbReference type="InterPro" id="IPR020846">
    <property type="entry name" value="MFS_dom"/>
</dbReference>
<dbReference type="OrthoDB" id="4951465at2759"/>
<evidence type="ECO:0000256" key="4">
    <source>
        <dbReference type="ARBA" id="ARBA00022989"/>
    </source>
</evidence>
<keyword evidence="9" id="KW-1185">Reference proteome</keyword>
<evidence type="ECO:0000256" key="2">
    <source>
        <dbReference type="ARBA" id="ARBA00008335"/>
    </source>
</evidence>
<evidence type="ECO:0000256" key="5">
    <source>
        <dbReference type="ARBA" id="ARBA00023136"/>
    </source>
</evidence>
<accession>A0A8K0J861</accession>
<gene>
    <name evidence="8" type="ORF">E4U42_002310</name>
</gene>
<comment type="subcellular location">
    <subcellularLocation>
        <location evidence="1">Membrane</location>
        <topology evidence="1">Multi-pass membrane protein</topology>
    </subcellularLocation>
</comment>
<feature type="transmembrane region" description="Helical" evidence="6">
    <location>
        <begin position="41"/>
        <end position="65"/>
    </location>
</feature>
<organism evidence="8 9">
    <name type="scientific">Claviceps africana</name>
    <dbReference type="NCBI Taxonomy" id="83212"/>
    <lineage>
        <taxon>Eukaryota</taxon>
        <taxon>Fungi</taxon>
        <taxon>Dikarya</taxon>
        <taxon>Ascomycota</taxon>
        <taxon>Pezizomycotina</taxon>
        <taxon>Sordariomycetes</taxon>
        <taxon>Hypocreomycetidae</taxon>
        <taxon>Hypocreales</taxon>
        <taxon>Clavicipitaceae</taxon>
        <taxon>Claviceps</taxon>
    </lineage>
</organism>
<keyword evidence="4 6" id="KW-1133">Transmembrane helix</keyword>
<evidence type="ECO:0000259" key="7">
    <source>
        <dbReference type="PROSITE" id="PS50850"/>
    </source>
</evidence>
<dbReference type="PANTHER" id="PTHR23502">
    <property type="entry name" value="MAJOR FACILITATOR SUPERFAMILY"/>
    <property type="match status" value="1"/>
</dbReference>
<evidence type="ECO:0000256" key="1">
    <source>
        <dbReference type="ARBA" id="ARBA00004141"/>
    </source>
</evidence>